<dbReference type="VEuPathDB" id="VectorBase:RPRC003929"/>
<dbReference type="EMBL" id="ACPB03009645">
    <property type="status" value="NOT_ANNOTATED_CDS"/>
    <property type="molecule type" value="Genomic_DNA"/>
</dbReference>
<dbReference type="HOGENOM" id="CLU_1637512_0_0_1"/>
<dbReference type="AlphaFoldDB" id="T1HIQ6"/>
<dbReference type="InParanoid" id="T1HIQ6"/>
<keyword evidence="2" id="KW-1185">Reference proteome</keyword>
<evidence type="ECO:0000313" key="2">
    <source>
        <dbReference type="Proteomes" id="UP000015103"/>
    </source>
</evidence>
<protein>
    <submittedName>
        <fullName evidence="1">Uncharacterized protein</fullName>
    </submittedName>
</protein>
<dbReference type="EnsemblMetazoa" id="RPRC003929-RA">
    <property type="protein sequence ID" value="RPRC003929-PA"/>
    <property type="gene ID" value="RPRC003929"/>
</dbReference>
<sequence>MFVRNTDGINKVDNRKFKINMVSKIASRLDSIYHPFSKVDVLCYKSSYEIVMITCVCIDVDKAFFLQLLFCLIATRNAVIVNAVPDVLHKISRILPPTLPKGIVTLINVKDMTRFSSQYKRIGKYLHLYFNSNIESSRNFGEDTRYLCSLFSKRKLVWLQNE</sequence>
<evidence type="ECO:0000313" key="1">
    <source>
        <dbReference type="EnsemblMetazoa" id="RPRC003929-PA"/>
    </source>
</evidence>
<proteinExistence type="predicted"/>
<organism evidence="1 2">
    <name type="scientific">Rhodnius prolixus</name>
    <name type="common">Triatomid bug</name>
    <dbReference type="NCBI Taxonomy" id="13249"/>
    <lineage>
        <taxon>Eukaryota</taxon>
        <taxon>Metazoa</taxon>
        <taxon>Ecdysozoa</taxon>
        <taxon>Arthropoda</taxon>
        <taxon>Hexapoda</taxon>
        <taxon>Insecta</taxon>
        <taxon>Pterygota</taxon>
        <taxon>Neoptera</taxon>
        <taxon>Paraneoptera</taxon>
        <taxon>Hemiptera</taxon>
        <taxon>Heteroptera</taxon>
        <taxon>Panheteroptera</taxon>
        <taxon>Cimicomorpha</taxon>
        <taxon>Reduviidae</taxon>
        <taxon>Triatominae</taxon>
        <taxon>Rhodnius</taxon>
    </lineage>
</organism>
<accession>T1HIQ6</accession>
<dbReference type="Proteomes" id="UP000015103">
    <property type="component" value="Unassembled WGS sequence"/>
</dbReference>
<reference evidence="1" key="1">
    <citation type="submission" date="2015-05" db="UniProtKB">
        <authorList>
            <consortium name="EnsemblMetazoa"/>
        </authorList>
    </citation>
    <scope>IDENTIFICATION</scope>
</reference>
<name>T1HIQ6_RHOPR</name>